<evidence type="ECO:0000256" key="1">
    <source>
        <dbReference type="ARBA" id="ARBA00009178"/>
    </source>
</evidence>
<feature type="region of interest" description="Disordered" evidence="5">
    <location>
        <begin position="1"/>
        <end position="26"/>
    </location>
</feature>
<keyword evidence="2" id="KW-0372">Hormone</keyword>
<dbReference type="AlphaFoldDB" id="A0AAV9A5R8"/>
<reference evidence="6" key="1">
    <citation type="journal article" date="2023" name="Nat. Commun.">
        <title>Diploid and tetraploid genomes of Acorus and the evolution of monocots.</title>
        <authorList>
            <person name="Ma L."/>
            <person name="Liu K.W."/>
            <person name="Li Z."/>
            <person name="Hsiao Y.Y."/>
            <person name="Qi Y."/>
            <person name="Fu T."/>
            <person name="Tang G.D."/>
            <person name="Zhang D."/>
            <person name="Sun W.H."/>
            <person name="Liu D.K."/>
            <person name="Li Y."/>
            <person name="Chen G.Z."/>
            <person name="Liu X.D."/>
            <person name="Liao X.Y."/>
            <person name="Jiang Y.T."/>
            <person name="Yu X."/>
            <person name="Hao Y."/>
            <person name="Huang J."/>
            <person name="Zhao X.W."/>
            <person name="Ke S."/>
            <person name="Chen Y.Y."/>
            <person name="Wu W.L."/>
            <person name="Hsu J.L."/>
            <person name="Lin Y.F."/>
            <person name="Huang M.D."/>
            <person name="Li C.Y."/>
            <person name="Huang L."/>
            <person name="Wang Z.W."/>
            <person name="Zhao X."/>
            <person name="Zhong W.Y."/>
            <person name="Peng D.H."/>
            <person name="Ahmad S."/>
            <person name="Lan S."/>
            <person name="Zhang J.S."/>
            <person name="Tsai W.C."/>
            <person name="Van de Peer Y."/>
            <person name="Liu Z.J."/>
        </authorList>
    </citation>
    <scope>NUCLEOTIDE SEQUENCE</scope>
    <source>
        <strain evidence="6">SCP</strain>
    </source>
</reference>
<proteinExistence type="inferred from homology"/>
<evidence type="ECO:0000256" key="4">
    <source>
        <dbReference type="ARBA" id="ARBA00023157"/>
    </source>
</evidence>
<dbReference type="Pfam" id="PF05498">
    <property type="entry name" value="RALF"/>
    <property type="match status" value="1"/>
</dbReference>
<reference evidence="6" key="2">
    <citation type="submission" date="2023-06" db="EMBL/GenBank/DDBJ databases">
        <authorList>
            <person name="Ma L."/>
            <person name="Liu K.-W."/>
            <person name="Li Z."/>
            <person name="Hsiao Y.-Y."/>
            <person name="Qi Y."/>
            <person name="Fu T."/>
            <person name="Tang G."/>
            <person name="Zhang D."/>
            <person name="Sun W.-H."/>
            <person name="Liu D.-K."/>
            <person name="Li Y."/>
            <person name="Chen G.-Z."/>
            <person name="Liu X.-D."/>
            <person name="Liao X.-Y."/>
            <person name="Jiang Y.-T."/>
            <person name="Yu X."/>
            <person name="Hao Y."/>
            <person name="Huang J."/>
            <person name="Zhao X.-W."/>
            <person name="Ke S."/>
            <person name="Chen Y.-Y."/>
            <person name="Wu W.-L."/>
            <person name="Hsu J.-L."/>
            <person name="Lin Y.-F."/>
            <person name="Huang M.-D."/>
            <person name="Li C.-Y."/>
            <person name="Huang L."/>
            <person name="Wang Z.-W."/>
            <person name="Zhao X."/>
            <person name="Zhong W.-Y."/>
            <person name="Peng D.-H."/>
            <person name="Ahmad S."/>
            <person name="Lan S."/>
            <person name="Zhang J.-S."/>
            <person name="Tsai W.-C."/>
            <person name="Van De Peer Y."/>
            <person name="Liu Z.-J."/>
        </authorList>
    </citation>
    <scope>NUCLEOTIDE SEQUENCE</scope>
    <source>
        <strain evidence="6">SCP</strain>
        <tissue evidence="6">Leaves</tissue>
    </source>
</reference>
<sequence length="94" mass="10889">MSSFSAHENYKEGRVLTRNGSSSSSLIVEEEEEYEWLMESDTNRRVLLAQIDYDSLKPNKPVCNTPNGQSYDCVHPVNPLKRPCNKYYRCDRTP</sequence>
<keyword evidence="3" id="KW-0732">Signal</keyword>
<comment type="caution">
    <text evidence="6">The sequence shown here is derived from an EMBL/GenBank/DDBJ whole genome shotgun (WGS) entry which is preliminary data.</text>
</comment>
<comment type="similarity">
    <text evidence="1">Belongs to the plant rapid alkalinization factor (RALF) family.</text>
</comment>
<dbReference type="PANTHER" id="PTHR33136">
    <property type="entry name" value="RAPID ALKALINIZATION FACTOR-LIKE"/>
    <property type="match status" value="1"/>
</dbReference>
<protein>
    <submittedName>
        <fullName evidence="6">Uncharacterized protein</fullName>
    </submittedName>
</protein>
<dbReference type="PANTHER" id="PTHR33136:SF4">
    <property type="entry name" value="PROTEIN RALF-LIKE 32"/>
    <property type="match status" value="1"/>
</dbReference>
<dbReference type="GO" id="GO:0019722">
    <property type="term" value="P:calcium-mediated signaling"/>
    <property type="evidence" value="ECO:0007669"/>
    <property type="project" value="TreeGrafter"/>
</dbReference>
<dbReference type="InterPro" id="IPR008801">
    <property type="entry name" value="RALF"/>
</dbReference>
<gene>
    <name evidence="6" type="ORF">QJS04_geneDACA023256</name>
</gene>
<name>A0AAV9A5R8_ACOGR</name>
<organism evidence="6 7">
    <name type="scientific">Acorus gramineus</name>
    <name type="common">Dwarf sweet flag</name>
    <dbReference type="NCBI Taxonomy" id="55184"/>
    <lineage>
        <taxon>Eukaryota</taxon>
        <taxon>Viridiplantae</taxon>
        <taxon>Streptophyta</taxon>
        <taxon>Embryophyta</taxon>
        <taxon>Tracheophyta</taxon>
        <taxon>Spermatophyta</taxon>
        <taxon>Magnoliopsida</taxon>
        <taxon>Liliopsida</taxon>
        <taxon>Acoraceae</taxon>
        <taxon>Acorus</taxon>
    </lineage>
</organism>
<accession>A0AAV9A5R8</accession>
<keyword evidence="7" id="KW-1185">Reference proteome</keyword>
<dbReference type="GO" id="GO:0005179">
    <property type="term" value="F:hormone activity"/>
    <property type="evidence" value="ECO:0007669"/>
    <property type="project" value="UniProtKB-KW"/>
</dbReference>
<evidence type="ECO:0000313" key="6">
    <source>
        <dbReference type="EMBL" id="KAK1259489.1"/>
    </source>
</evidence>
<keyword evidence="4" id="KW-1015">Disulfide bond</keyword>
<evidence type="ECO:0000256" key="3">
    <source>
        <dbReference type="ARBA" id="ARBA00022729"/>
    </source>
</evidence>
<evidence type="ECO:0000313" key="7">
    <source>
        <dbReference type="Proteomes" id="UP001179952"/>
    </source>
</evidence>
<dbReference type="EMBL" id="JAUJYN010000012">
    <property type="protein sequence ID" value="KAK1259489.1"/>
    <property type="molecule type" value="Genomic_DNA"/>
</dbReference>
<dbReference type="Proteomes" id="UP001179952">
    <property type="component" value="Unassembled WGS sequence"/>
</dbReference>
<evidence type="ECO:0000256" key="2">
    <source>
        <dbReference type="ARBA" id="ARBA00022702"/>
    </source>
</evidence>
<dbReference type="GO" id="GO:0009506">
    <property type="term" value="C:plasmodesma"/>
    <property type="evidence" value="ECO:0007669"/>
    <property type="project" value="TreeGrafter"/>
</dbReference>
<evidence type="ECO:0000256" key="5">
    <source>
        <dbReference type="SAM" id="MobiDB-lite"/>
    </source>
</evidence>